<sequence length="160" mass="18105">MAMPSRPHGQFFGLALLLLSFCLLEFPAHTYALDVAIERRDVTTLPAVTFKLTVRDLNPSPTSTSSDKNTFVTTETRPASEMVQPTPDSRHNEYAATVKYQKRHSRFASYDQRGGHVNVPAYYDEEAGWYSWFRIGPNPANSKDAEVEWRLGIDVMSVFT</sequence>
<keyword evidence="2" id="KW-0732">Signal</keyword>
<accession>A0AAV9VS67</accession>
<evidence type="ECO:0000313" key="4">
    <source>
        <dbReference type="Proteomes" id="UP001370758"/>
    </source>
</evidence>
<feature type="signal peptide" evidence="2">
    <location>
        <begin position="1"/>
        <end position="32"/>
    </location>
</feature>
<evidence type="ECO:0000313" key="3">
    <source>
        <dbReference type="EMBL" id="KAK6495037.1"/>
    </source>
</evidence>
<keyword evidence="4" id="KW-1185">Reference proteome</keyword>
<comment type="caution">
    <text evidence="3">The sequence shown here is derived from an EMBL/GenBank/DDBJ whole genome shotgun (WGS) entry which is preliminary data.</text>
</comment>
<feature type="chain" id="PRO_5043754358" evidence="2">
    <location>
        <begin position="33"/>
        <end position="160"/>
    </location>
</feature>
<organism evidence="3 4">
    <name type="scientific">Arthrobotrys musiformis</name>
    <dbReference type="NCBI Taxonomy" id="47236"/>
    <lineage>
        <taxon>Eukaryota</taxon>
        <taxon>Fungi</taxon>
        <taxon>Dikarya</taxon>
        <taxon>Ascomycota</taxon>
        <taxon>Pezizomycotina</taxon>
        <taxon>Orbiliomycetes</taxon>
        <taxon>Orbiliales</taxon>
        <taxon>Orbiliaceae</taxon>
        <taxon>Arthrobotrys</taxon>
    </lineage>
</organism>
<dbReference type="Proteomes" id="UP001370758">
    <property type="component" value="Unassembled WGS sequence"/>
</dbReference>
<name>A0AAV9VS67_9PEZI</name>
<evidence type="ECO:0000256" key="1">
    <source>
        <dbReference type="SAM" id="MobiDB-lite"/>
    </source>
</evidence>
<protein>
    <submittedName>
        <fullName evidence="3">Uncharacterized protein</fullName>
    </submittedName>
</protein>
<dbReference type="EMBL" id="JAVHJL010000013">
    <property type="protein sequence ID" value="KAK6495037.1"/>
    <property type="molecule type" value="Genomic_DNA"/>
</dbReference>
<evidence type="ECO:0000256" key="2">
    <source>
        <dbReference type="SAM" id="SignalP"/>
    </source>
</evidence>
<reference evidence="3 4" key="1">
    <citation type="submission" date="2023-08" db="EMBL/GenBank/DDBJ databases">
        <authorList>
            <person name="Palmer J.M."/>
        </authorList>
    </citation>
    <scope>NUCLEOTIDE SEQUENCE [LARGE SCALE GENOMIC DNA]</scope>
    <source>
        <strain evidence="3 4">TWF481</strain>
    </source>
</reference>
<proteinExistence type="predicted"/>
<dbReference type="AlphaFoldDB" id="A0AAV9VS67"/>
<gene>
    <name evidence="3" type="ORF">TWF481_003064</name>
</gene>
<feature type="region of interest" description="Disordered" evidence="1">
    <location>
        <begin position="59"/>
        <end position="90"/>
    </location>
</feature>
<feature type="compositionally biased region" description="Polar residues" evidence="1">
    <location>
        <begin position="59"/>
        <end position="77"/>
    </location>
</feature>